<evidence type="ECO:0000256" key="1">
    <source>
        <dbReference type="ARBA" id="ARBA00008601"/>
    </source>
</evidence>
<dbReference type="InterPro" id="IPR029021">
    <property type="entry name" value="Prot-tyrosine_phosphatase-like"/>
</dbReference>
<keyword evidence="3" id="KW-0378">Hydrolase</keyword>
<dbReference type="GO" id="GO:0008138">
    <property type="term" value="F:protein tyrosine/serine/threonine phosphatase activity"/>
    <property type="evidence" value="ECO:0007669"/>
    <property type="project" value="TreeGrafter"/>
</dbReference>
<evidence type="ECO:0000256" key="4">
    <source>
        <dbReference type="ARBA" id="ARBA00022912"/>
    </source>
</evidence>
<reference evidence="7 8" key="1">
    <citation type="submission" date="2014-04" db="EMBL/GenBank/DDBJ databases">
        <authorList>
            <consortium name="DOE Joint Genome Institute"/>
            <person name="Kuo A."/>
            <person name="Tarkka M."/>
            <person name="Buscot F."/>
            <person name="Kohler A."/>
            <person name="Nagy L.G."/>
            <person name="Floudas D."/>
            <person name="Copeland A."/>
            <person name="Barry K.W."/>
            <person name="Cichocki N."/>
            <person name="Veneault-Fourrey C."/>
            <person name="LaButti K."/>
            <person name="Lindquist E.A."/>
            <person name="Lipzen A."/>
            <person name="Lundell T."/>
            <person name="Morin E."/>
            <person name="Murat C."/>
            <person name="Sun H."/>
            <person name="Tunlid A."/>
            <person name="Henrissat B."/>
            <person name="Grigoriev I.V."/>
            <person name="Hibbett D.S."/>
            <person name="Martin F."/>
            <person name="Nordberg H.P."/>
            <person name="Cantor M.N."/>
            <person name="Hua S.X."/>
        </authorList>
    </citation>
    <scope>NUCLEOTIDE SEQUENCE [LARGE SCALE GENOMIC DNA]</scope>
    <source>
        <strain evidence="7 8">F 1598</strain>
    </source>
</reference>
<dbReference type="Gene3D" id="3.90.190.10">
    <property type="entry name" value="Protein tyrosine phosphatase superfamily"/>
    <property type="match status" value="2"/>
</dbReference>
<evidence type="ECO:0000313" key="7">
    <source>
        <dbReference type="EMBL" id="KIM73898.1"/>
    </source>
</evidence>
<dbReference type="GO" id="GO:0004725">
    <property type="term" value="F:protein tyrosine phosphatase activity"/>
    <property type="evidence" value="ECO:0007669"/>
    <property type="project" value="UniProtKB-EC"/>
</dbReference>
<dbReference type="Pfam" id="PF00782">
    <property type="entry name" value="DSPc"/>
    <property type="match status" value="2"/>
</dbReference>
<dbReference type="CDD" id="cd14498">
    <property type="entry name" value="DSP"/>
    <property type="match status" value="2"/>
</dbReference>
<gene>
    <name evidence="7" type="ORF">PILCRDRAFT_828719</name>
</gene>
<dbReference type="PROSITE" id="PS50054">
    <property type="entry name" value="TYR_PHOSPHATASE_DUAL"/>
    <property type="match status" value="1"/>
</dbReference>
<dbReference type="PANTHER" id="PTHR45848:SF4">
    <property type="entry name" value="DUAL SPECIFICITY PROTEIN PHOSPHATASE 12"/>
    <property type="match status" value="1"/>
</dbReference>
<dbReference type="SUPFAM" id="SSF52799">
    <property type="entry name" value="(Phosphotyrosine protein) phosphatases II"/>
    <property type="match status" value="2"/>
</dbReference>
<dbReference type="Proteomes" id="UP000054166">
    <property type="component" value="Unassembled WGS sequence"/>
</dbReference>
<organism evidence="7 8">
    <name type="scientific">Piloderma croceum (strain F 1598)</name>
    <dbReference type="NCBI Taxonomy" id="765440"/>
    <lineage>
        <taxon>Eukaryota</taxon>
        <taxon>Fungi</taxon>
        <taxon>Dikarya</taxon>
        <taxon>Basidiomycota</taxon>
        <taxon>Agaricomycotina</taxon>
        <taxon>Agaricomycetes</taxon>
        <taxon>Agaricomycetidae</taxon>
        <taxon>Atheliales</taxon>
        <taxon>Atheliaceae</taxon>
        <taxon>Piloderma</taxon>
    </lineage>
</organism>
<feature type="domain" description="Tyrosine-protein phosphatase" evidence="5">
    <location>
        <begin position="42"/>
        <end position="181"/>
    </location>
</feature>
<feature type="domain" description="Tyrosine specific protein phosphatases" evidence="6">
    <location>
        <begin position="102"/>
        <end position="159"/>
    </location>
</feature>
<keyword evidence="8" id="KW-1185">Reference proteome</keyword>
<dbReference type="EMBL" id="KN833071">
    <property type="protein sequence ID" value="KIM73898.1"/>
    <property type="molecule type" value="Genomic_DNA"/>
</dbReference>
<sequence length="435" mass="48115">MSLGENSCLSGMVNLVSGSKSEDSPTPTLEYEDYDIFQPCREIDAIIDNELYIGDLPGALSSEIRASLGITHILSVCPNYPSTGPNHLQISVHDTEHENLLIHLPKACQFIQDSLNVGGRVLVHCVMGVSRSCTVVSAYLMWTRHWAAADAISFVQKCRRCVHPNYGFIRQLQAFQECCYNPSPTNEAYLAWKRRSKRDVSNFLNLLSDTICIHPYKLYMSSEFPKDPEQGNLFLVDISITHFLTVSPSRATSIALKSVKHHHINVSNSSQEALLLILPEACDFIRNALAGNGQVLVHCRAEMRACIIVAAHVMSSQKISALKASSILEDALPLFHPTPNFTRHLELFEACDYAPTREHPTVKHWMSSGDTNVRTDSCDVAALNTTATRILAGTESPRCSGRESPHPDGRTFDMDAFSETLARIQKTSLVGGDAE</sequence>
<dbReference type="HOGENOM" id="CLU_053556_0_0_1"/>
<comment type="similarity">
    <text evidence="1">Belongs to the protein-tyrosine phosphatase family. Non-receptor class dual specificity subfamily.</text>
</comment>
<reference evidence="8" key="2">
    <citation type="submission" date="2015-01" db="EMBL/GenBank/DDBJ databases">
        <title>Evolutionary Origins and Diversification of the Mycorrhizal Mutualists.</title>
        <authorList>
            <consortium name="DOE Joint Genome Institute"/>
            <consortium name="Mycorrhizal Genomics Consortium"/>
            <person name="Kohler A."/>
            <person name="Kuo A."/>
            <person name="Nagy L.G."/>
            <person name="Floudas D."/>
            <person name="Copeland A."/>
            <person name="Barry K.W."/>
            <person name="Cichocki N."/>
            <person name="Veneault-Fourrey C."/>
            <person name="LaButti K."/>
            <person name="Lindquist E.A."/>
            <person name="Lipzen A."/>
            <person name="Lundell T."/>
            <person name="Morin E."/>
            <person name="Murat C."/>
            <person name="Riley R."/>
            <person name="Ohm R."/>
            <person name="Sun H."/>
            <person name="Tunlid A."/>
            <person name="Henrissat B."/>
            <person name="Grigoriev I.V."/>
            <person name="Hibbett D.S."/>
            <person name="Martin F."/>
        </authorList>
    </citation>
    <scope>NUCLEOTIDE SEQUENCE [LARGE SCALE GENOMIC DNA]</scope>
    <source>
        <strain evidence="8">F 1598</strain>
    </source>
</reference>
<dbReference type="PROSITE" id="PS50056">
    <property type="entry name" value="TYR_PHOSPHATASE_2"/>
    <property type="match status" value="1"/>
</dbReference>
<dbReference type="AlphaFoldDB" id="A0A0C3AJ68"/>
<evidence type="ECO:0000259" key="6">
    <source>
        <dbReference type="PROSITE" id="PS50056"/>
    </source>
</evidence>
<name>A0A0C3AJ68_PILCF</name>
<dbReference type="InterPro" id="IPR000387">
    <property type="entry name" value="Tyr_Pase_dom"/>
</dbReference>
<evidence type="ECO:0000256" key="3">
    <source>
        <dbReference type="ARBA" id="ARBA00022801"/>
    </source>
</evidence>
<evidence type="ECO:0000313" key="8">
    <source>
        <dbReference type="Proteomes" id="UP000054166"/>
    </source>
</evidence>
<dbReference type="OrthoDB" id="10252009at2759"/>
<dbReference type="InParanoid" id="A0A0C3AJ68"/>
<evidence type="ECO:0000256" key="2">
    <source>
        <dbReference type="ARBA" id="ARBA00013064"/>
    </source>
</evidence>
<dbReference type="SMART" id="SM00195">
    <property type="entry name" value="DSPc"/>
    <property type="match status" value="2"/>
</dbReference>
<evidence type="ECO:0000259" key="5">
    <source>
        <dbReference type="PROSITE" id="PS50054"/>
    </source>
</evidence>
<keyword evidence="4" id="KW-0904">Protein phosphatase</keyword>
<dbReference type="EC" id="3.1.3.48" evidence="2"/>
<proteinExistence type="inferred from homology"/>
<protein>
    <recommendedName>
        <fullName evidence="2">protein-tyrosine-phosphatase</fullName>
        <ecNumber evidence="2">3.1.3.48</ecNumber>
    </recommendedName>
</protein>
<accession>A0A0C3AJ68</accession>
<dbReference type="InterPro" id="IPR020422">
    <property type="entry name" value="TYR_PHOSPHATASE_DUAL_dom"/>
</dbReference>
<dbReference type="STRING" id="765440.A0A0C3AJ68"/>
<dbReference type="PANTHER" id="PTHR45848">
    <property type="entry name" value="DUAL SPECIFICITY PROTEIN PHOSPHATASE 12 FAMILY MEMBER"/>
    <property type="match status" value="1"/>
</dbReference>
<dbReference type="InterPro" id="IPR000340">
    <property type="entry name" value="Dual-sp_phosphatase_cat-dom"/>
</dbReference>